<dbReference type="PANTHER" id="PTHR42840">
    <property type="entry name" value="NAD(P)-BINDING ROSSMANN-FOLD SUPERFAMILY PROTEIN-RELATED"/>
    <property type="match status" value="1"/>
</dbReference>
<dbReference type="EMBL" id="JYIK01001008">
    <property type="protein sequence ID" value="KWX08135.1"/>
    <property type="molecule type" value="Genomic_DNA"/>
</dbReference>
<keyword evidence="8" id="KW-1185">Reference proteome</keyword>
<reference evidence="7 10" key="1">
    <citation type="submission" date="2015-02" db="EMBL/GenBank/DDBJ databases">
        <title>Physiological reanalysis, assessment of diazotrophy, and genome sequences of multiple isolates of Streptomyces thermoautotrophicus.</title>
        <authorList>
            <person name="MacKellar D.C."/>
            <person name="Lieber L."/>
            <person name="Norman J."/>
            <person name="Bolger A."/>
            <person name="Tobin C."/>
            <person name="Murray J.W."/>
            <person name="Prell J."/>
        </authorList>
    </citation>
    <scope>NUCLEOTIDE SEQUENCE [LARGE SCALE GENOMIC DNA]</scope>
    <source>
        <strain evidence="7 10">UBT1</strain>
    </source>
</reference>
<dbReference type="Gene3D" id="3.40.50.720">
    <property type="entry name" value="NAD(P)-binding Rossmann-like Domain"/>
    <property type="match status" value="1"/>
</dbReference>
<dbReference type="RefSeq" id="WP_066887832.1">
    <property type="nucleotide sequence ID" value="NZ_JYIJ01000010.1"/>
</dbReference>
<dbReference type="STRING" id="1469144.LI90_2410"/>
<dbReference type="SUPFAM" id="SSF55347">
    <property type="entry name" value="Glyceraldehyde-3-phosphate dehydrogenase-like, C-terminal domain"/>
    <property type="match status" value="1"/>
</dbReference>
<dbReference type="InterPro" id="IPR055170">
    <property type="entry name" value="GFO_IDH_MocA-like_dom"/>
</dbReference>
<evidence type="ECO:0000313" key="5">
    <source>
        <dbReference type="EMBL" id="KWX01382.1"/>
    </source>
</evidence>
<evidence type="ECO:0000313" key="7">
    <source>
        <dbReference type="EMBL" id="KWX08135.1"/>
    </source>
</evidence>
<dbReference type="Proteomes" id="UP000070598">
    <property type="component" value="Unassembled WGS sequence"/>
</dbReference>
<reference evidence="8" key="4">
    <citation type="submission" date="2015-04" db="EMBL/GenBank/DDBJ databases">
        <title>Physiological reanalysis, assessment of diazotrophy, and genome sequences of multiple isolates of Streptomyces thermoautotrophicus.</title>
        <authorList>
            <person name="MacKellar D.C."/>
            <person name="Lieber L."/>
            <person name="Norman J."/>
            <person name="Bolger A."/>
            <person name="Tobin C."/>
            <person name="Murray J.W."/>
            <person name="Chang R."/>
            <person name="Ford T."/>
            <person name="Nguyen P.Q."/>
            <person name="Woodward J."/>
            <person name="Permingeat H."/>
            <person name="Joshi N.S."/>
            <person name="Silver P.A."/>
            <person name="Usadel B."/>
            <person name="Rutherford A.W."/>
            <person name="Friesen M."/>
            <person name="Prell J."/>
        </authorList>
    </citation>
    <scope>NUCLEOTIDE SEQUENCE [LARGE SCALE GENOMIC DNA]</scope>
    <source>
        <strain evidence="8">H1</strain>
    </source>
</reference>
<dbReference type="InterPro" id="IPR036291">
    <property type="entry name" value="NAD(P)-bd_dom_sf"/>
</dbReference>
<dbReference type="EMBL" id="LAXD01000001">
    <property type="protein sequence ID" value="KWX01382.1"/>
    <property type="molecule type" value="Genomic_DNA"/>
</dbReference>
<dbReference type="AlphaFoldDB" id="A0A132NDC5"/>
<evidence type="ECO:0000259" key="4">
    <source>
        <dbReference type="Pfam" id="PF22725"/>
    </source>
</evidence>
<dbReference type="Pfam" id="PF01408">
    <property type="entry name" value="GFO_IDH_MocA"/>
    <property type="match status" value="1"/>
</dbReference>
<dbReference type="GO" id="GO:0000166">
    <property type="term" value="F:nucleotide binding"/>
    <property type="evidence" value="ECO:0007669"/>
    <property type="project" value="InterPro"/>
</dbReference>
<dbReference type="Proteomes" id="UP000070188">
    <property type="component" value="Unassembled WGS sequence"/>
</dbReference>
<proteinExistence type="inferred from homology"/>
<dbReference type="Proteomes" id="UP000070659">
    <property type="component" value="Unassembled WGS sequence"/>
</dbReference>
<dbReference type="SUPFAM" id="SSF51735">
    <property type="entry name" value="NAD(P)-binding Rossmann-fold domains"/>
    <property type="match status" value="1"/>
</dbReference>
<sequence>MRVGFLGAGRIGAFHAEILKDHPDVGELIIGDADPQRARTLAEKLDATAADSVDAVFDARPDAVCIAAATAAHAELIHKAADAGIPTFCEKPIALDVAGTLQVLEHVRAAGIPLHIGFQRRFDAGYRAAREALAAGQLGTLHRAHVITADPAPPHPSYVPTSGGIYRDCHIHDFDIIHWVTGRDVVEVFAVGANRGADFFRDAGDVDTSLALLRLDDDTLVTVQGSRYNGAGYDVRMELAGTEATLVVGLDERAPLRSAEPGVKWPSQQPYVNFLERFANAYVAELNAFVDMAAGRIPSPCTGEEALEALYVAEACDLSRREGRPVRVAEVRA</sequence>
<evidence type="ECO:0000313" key="6">
    <source>
        <dbReference type="EMBL" id="KWX05679.1"/>
    </source>
</evidence>
<dbReference type="Gene3D" id="3.30.360.10">
    <property type="entry name" value="Dihydrodipicolinate Reductase, domain 2"/>
    <property type="match status" value="1"/>
</dbReference>
<dbReference type="PATRIC" id="fig|1469144.10.peg.2613"/>
<evidence type="ECO:0000259" key="3">
    <source>
        <dbReference type="Pfam" id="PF01408"/>
    </source>
</evidence>
<accession>A0A132NDC5</accession>
<comment type="caution">
    <text evidence="7">The sequence shown here is derived from an EMBL/GenBank/DDBJ whole genome shotgun (WGS) entry which is preliminary data.</text>
</comment>
<dbReference type="InterPro" id="IPR000683">
    <property type="entry name" value="Gfo/Idh/MocA-like_OxRdtase_N"/>
</dbReference>
<gene>
    <name evidence="5" type="ORF">LI90_2410</name>
    <name evidence="6" type="ORF">TH66_01080</name>
    <name evidence="7" type="ORF">TR74_16350</name>
</gene>
<organism evidence="7 9">
    <name type="scientific">Carbonactinospora thermoautotrophica</name>
    <dbReference type="NCBI Taxonomy" id="1469144"/>
    <lineage>
        <taxon>Bacteria</taxon>
        <taxon>Bacillati</taxon>
        <taxon>Actinomycetota</taxon>
        <taxon>Actinomycetes</taxon>
        <taxon>Kitasatosporales</taxon>
        <taxon>Carbonactinosporaceae</taxon>
        <taxon>Carbonactinospora</taxon>
    </lineage>
</organism>
<dbReference type="Pfam" id="PF22725">
    <property type="entry name" value="GFO_IDH_MocA_C3"/>
    <property type="match status" value="1"/>
</dbReference>
<comment type="similarity">
    <text evidence="1">Belongs to the Gfo/Idh/MocA family.</text>
</comment>
<keyword evidence="2" id="KW-0560">Oxidoreductase</keyword>
<protein>
    <submittedName>
        <fullName evidence="7">Dehydrogenase</fullName>
    </submittedName>
</protein>
<dbReference type="PANTHER" id="PTHR42840:SF3">
    <property type="entry name" value="BINDING ROSSMANN FOLD OXIDOREDUCTASE, PUTATIVE (AFU_ORTHOLOGUE AFUA_2G10240)-RELATED"/>
    <property type="match status" value="1"/>
</dbReference>
<evidence type="ECO:0000313" key="10">
    <source>
        <dbReference type="Proteomes" id="UP000070659"/>
    </source>
</evidence>
<evidence type="ECO:0000313" key="9">
    <source>
        <dbReference type="Proteomes" id="UP000070598"/>
    </source>
</evidence>
<reference evidence="5" key="3">
    <citation type="submission" date="2015-04" db="EMBL/GenBank/DDBJ databases">
        <title>Physiological reanalysis, assessment of diazotrophy, and genome sequences of multiple isolates of Streptomyces thermoautotrophicus.</title>
        <authorList>
            <person name="MacKellar D.C."/>
            <person name="Lieber L."/>
            <person name="Norman J."/>
            <person name="Bolger A."/>
            <person name="Tobin C."/>
            <person name="Murray J.W."/>
            <person name="Woodward J."/>
            <person name="Friesen M."/>
            <person name="Prell J."/>
        </authorList>
    </citation>
    <scope>NUCLEOTIDE SEQUENCE [LARGE SCALE GENOMIC DNA]</scope>
    <source>
        <strain evidence="5">H1</strain>
    </source>
</reference>
<feature type="domain" description="GFO/IDH/MocA-like oxidoreductase" evidence="4">
    <location>
        <begin position="126"/>
        <end position="246"/>
    </location>
</feature>
<reference evidence="9" key="2">
    <citation type="submission" date="2015-02" db="EMBL/GenBank/DDBJ databases">
        <title>Physiological reanalysis, assessment of diazotrophy, and genome sequences of multiple isolates of Streptomyces thermoautotrophicus.</title>
        <authorList>
            <person name="MacKellar D.C."/>
            <person name="Lieber L."/>
            <person name="Norman J."/>
            <person name="Bolger A."/>
            <person name="Tobin C."/>
            <person name="Murray J.W."/>
            <person name="Friesen M."/>
            <person name="Prell J."/>
        </authorList>
    </citation>
    <scope>NUCLEOTIDE SEQUENCE [LARGE SCALE GENOMIC DNA]</scope>
    <source>
        <strain evidence="9">UBT1</strain>
    </source>
</reference>
<dbReference type="OrthoDB" id="256869at2"/>
<evidence type="ECO:0000256" key="1">
    <source>
        <dbReference type="ARBA" id="ARBA00010928"/>
    </source>
</evidence>
<evidence type="ECO:0000256" key="2">
    <source>
        <dbReference type="ARBA" id="ARBA00023002"/>
    </source>
</evidence>
<name>A0A132NDC5_9ACTN</name>
<evidence type="ECO:0000313" key="8">
    <source>
        <dbReference type="Proteomes" id="UP000070188"/>
    </source>
</evidence>
<feature type="domain" description="Gfo/Idh/MocA-like oxidoreductase N-terminal" evidence="3">
    <location>
        <begin position="1"/>
        <end position="118"/>
    </location>
</feature>
<dbReference type="GO" id="GO:0016491">
    <property type="term" value="F:oxidoreductase activity"/>
    <property type="evidence" value="ECO:0007669"/>
    <property type="project" value="UniProtKB-KW"/>
</dbReference>
<dbReference type="EMBL" id="JYIJ01000010">
    <property type="protein sequence ID" value="KWX05679.1"/>
    <property type="molecule type" value="Genomic_DNA"/>
</dbReference>